<name>A0ABU8DYM7_9ACTN</name>
<keyword evidence="1" id="KW-0472">Membrane</keyword>
<sequence>MVFQGRPCVQQAEDGRWVLLRPLRYQGSRESWTIPAGFVTDFASVPAAARWLIPADGPWTAAAIAHDWFCDVGIRRDLITSRDADGLFRRMMRELGVPLPRRWAMWAGVRWGAVANPLRRPGVLADLPLVLAISVLVAPLVLPVSLVVALGLALDHLIDRCVRLLTREAC</sequence>
<dbReference type="RefSeq" id="WP_336406055.1">
    <property type="nucleotide sequence ID" value="NZ_JBAPLU010000029.1"/>
</dbReference>
<keyword evidence="1" id="KW-0812">Transmembrane</keyword>
<organism evidence="2 3">
    <name type="scientific">Klenkia sesuvii</name>
    <dbReference type="NCBI Taxonomy" id="3103137"/>
    <lineage>
        <taxon>Bacteria</taxon>
        <taxon>Bacillati</taxon>
        <taxon>Actinomycetota</taxon>
        <taxon>Actinomycetes</taxon>
        <taxon>Geodermatophilales</taxon>
        <taxon>Geodermatophilaceae</taxon>
        <taxon>Klenkia</taxon>
    </lineage>
</organism>
<evidence type="ECO:0000313" key="2">
    <source>
        <dbReference type="EMBL" id="MEI4273939.1"/>
    </source>
</evidence>
<feature type="transmembrane region" description="Helical" evidence="1">
    <location>
        <begin position="129"/>
        <end position="154"/>
    </location>
</feature>
<keyword evidence="1" id="KW-1133">Transmembrane helix</keyword>
<dbReference type="Proteomes" id="UP001361570">
    <property type="component" value="Unassembled WGS sequence"/>
</dbReference>
<dbReference type="InterPro" id="IPR010767">
    <property type="entry name" value="Phage_CGC-2007_Cje0229"/>
</dbReference>
<comment type="caution">
    <text evidence="2">The sequence shown here is derived from an EMBL/GenBank/DDBJ whole genome shotgun (WGS) entry which is preliminary data.</text>
</comment>
<protein>
    <submittedName>
        <fullName evidence="2">DUF1353 domain-containing protein</fullName>
    </submittedName>
</protein>
<dbReference type="EMBL" id="JBAPLU010000029">
    <property type="protein sequence ID" value="MEI4273939.1"/>
    <property type="molecule type" value="Genomic_DNA"/>
</dbReference>
<proteinExistence type="predicted"/>
<reference evidence="2 3" key="1">
    <citation type="submission" date="2024-03" db="EMBL/GenBank/DDBJ databases">
        <title>Draft genome sequence of Klenkia sp. LSe6-5.</title>
        <authorList>
            <person name="Duangmal K."/>
            <person name="Chantavorakit T."/>
        </authorList>
    </citation>
    <scope>NUCLEOTIDE SEQUENCE [LARGE SCALE GENOMIC DNA]</scope>
    <source>
        <strain evidence="2 3">LSe6-5</strain>
    </source>
</reference>
<gene>
    <name evidence="2" type="ORF">TEK04_19635</name>
</gene>
<keyword evidence="3" id="KW-1185">Reference proteome</keyword>
<evidence type="ECO:0000313" key="3">
    <source>
        <dbReference type="Proteomes" id="UP001361570"/>
    </source>
</evidence>
<evidence type="ECO:0000256" key="1">
    <source>
        <dbReference type="SAM" id="Phobius"/>
    </source>
</evidence>
<accession>A0ABU8DYM7</accession>
<dbReference type="Pfam" id="PF07087">
    <property type="entry name" value="DUF1353"/>
    <property type="match status" value="1"/>
</dbReference>